<dbReference type="InterPro" id="IPR012338">
    <property type="entry name" value="Beta-lactam/transpept-like"/>
</dbReference>
<dbReference type="InterPro" id="IPR001466">
    <property type="entry name" value="Beta-lactam-related"/>
</dbReference>
<dbReference type="SUPFAM" id="SSF56601">
    <property type="entry name" value="beta-lactamase/transpeptidase-like"/>
    <property type="match status" value="1"/>
</dbReference>
<dbReference type="Pfam" id="PF11954">
    <property type="entry name" value="DUF3471"/>
    <property type="match status" value="1"/>
</dbReference>
<dbReference type="InterPro" id="IPR050491">
    <property type="entry name" value="AmpC-like"/>
</dbReference>
<evidence type="ECO:0000256" key="2">
    <source>
        <dbReference type="ARBA" id="ARBA00023136"/>
    </source>
</evidence>
<dbReference type="Pfam" id="PF00144">
    <property type="entry name" value="Beta-lactamase"/>
    <property type="match status" value="1"/>
</dbReference>
<comment type="subcellular location">
    <subcellularLocation>
        <location evidence="1">Membrane</location>
    </subcellularLocation>
</comment>
<dbReference type="EMBL" id="CP002207">
    <property type="protein sequence ID" value="ADP31041.1"/>
    <property type="molecule type" value="Genomic_DNA"/>
</dbReference>
<dbReference type="Proteomes" id="UP000006867">
    <property type="component" value="Chromosome"/>
</dbReference>
<dbReference type="RefSeq" id="WP_004430716.1">
    <property type="nucleotide sequence ID" value="NC_014639.1"/>
</dbReference>
<dbReference type="PANTHER" id="PTHR46825:SF11">
    <property type="entry name" value="PENICILLIN-BINDING PROTEIN 4"/>
    <property type="match status" value="1"/>
</dbReference>
<sequence>MYKSKKQNLENLFRALGENNQLNGAILVAEKGEILYENSFGLADFITKRPLHNKSVFELASLSKPFTALGIILLEQQGKLNYDDLIERWLPALPYMGITIHHLLNHTSGLPDYMDLFRQYWETDKIAVNKDVVNMLIKHQPPSYFPPNEGWLYSNTGYVLLAVIIEKVSGLRFEDFMKEALFHPLGMADTRVYNRRLQNEEVIPNYAYGYVYDVHSGQYVLPDELDETNYVVFLDGIQGDGTVNSNIRDLYLFDQALYTEEIISQASKEQAFFPVQWNKEEKWGYGFGWLIQDSPDKGRIVSHDGSWPGYSTSMIRYTDHNRTLIYLSNMEQDYEYEQAILAAAENILFDQPYVIPERPADKKKADIDPAIYSCYIGTYSFNDGTNAFVTAKQDRLYLQITGQTQFELFPFSETRYFIQSLPVEVEFILGKEQKANRFIVYQNGGEEEAIRIK</sequence>
<organism evidence="5 6">
    <name type="scientific">Bacillus atrophaeus (strain 1942)</name>
    <dbReference type="NCBI Taxonomy" id="720555"/>
    <lineage>
        <taxon>Bacteria</taxon>
        <taxon>Bacillati</taxon>
        <taxon>Bacillota</taxon>
        <taxon>Bacilli</taxon>
        <taxon>Bacillales</taxon>
        <taxon>Bacillaceae</taxon>
        <taxon>Bacillus</taxon>
    </lineage>
</organism>
<proteinExistence type="predicted"/>
<feature type="domain" description="Peptidase S12 Pab87-related C-terminal" evidence="4">
    <location>
        <begin position="362"/>
        <end position="441"/>
    </location>
</feature>
<dbReference type="PANTHER" id="PTHR46825">
    <property type="entry name" value="D-ALANYL-D-ALANINE-CARBOXYPEPTIDASE/ENDOPEPTIDASE AMPH"/>
    <property type="match status" value="1"/>
</dbReference>
<evidence type="ECO:0000313" key="5">
    <source>
        <dbReference type="EMBL" id="ADP31041.1"/>
    </source>
</evidence>
<gene>
    <name evidence="5" type="ordered locus">BATR1942_00405</name>
</gene>
<feature type="domain" description="Beta-lactamase-related" evidence="3">
    <location>
        <begin position="10"/>
        <end position="336"/>
    </location>
</feature>
<evidence type="ECO:0000259" key="3">
    <source>
        <dbReference type="Pfam" id="PF00144"/>
    </source>
</evidence>
<evidence type="ECO:0000256" key="1">
    <source>
        <dbReference type="ARBA" id="ARBA00004370"/>
    </source>
</evidence>
<protein>
    <submittedName>
        <fullName evidence="5">PbpE</fullName>
    </submittedName>
</protein>
<evidence type="ECO:0000313" key="6">
    <source>
        <dbReference type="Proteomes" id="UP000006867"/>
    </source>
</evidence>
<dbReference type="Gene3D" id="3.40.710.10">
    <property type="entry name" value="DD-peptidase/beta-lactamase superfamily"/>
    <property type="match status" value="1"/>
</dbReference>
<evidence type="ECO:0000259" key="4">
    <source>
        <dbReference type="Pfam" id="PF11954"/>
    </source>
</evidence>
<keyword evidence="2" id="KW-0472">Membrane</keyword>
<reference evidence="5 6" key="1">
    <citation type="journal article" date="2011" name="Front. Microbiol.">
        <title>Genomic signatures of strain selection and enhancement in Bacillus atrophaeus var. globigii, a historical biowarfare simulant.</title>
        <authorList>
            <person name="Gibbons H.S."/>
            <person name="Broomall S.M."/>
            <person name="McNew L.A."/>
            <person name="Daligault H."/>
            <person name="Chapman C."/>
            <person name="Bruce D."/>
            <person name="Karavis M."/>
            <person name="Krepps M."/>
            <person name="McGregor P.A."/>
            <person name="Hong C."/>
            <person name="Park K.H."/>
            <person name="Akmal A."/>
            <person name="Feldman A."/>
            <person name="Lin J.S."/>
            <person name="Chang W.E."/>
            <person name="Higgs B.W."/>
            <person name="Demirev P."/>
            <person name="Lindquist J."/>
            <person name="Liem A."/>
            <person name="Fochler E."/>
            <person name="Read T.D."/>
            <person name="Tapia R."/>
            <person name="Johnson S."/>
            <person name="Bishop-Lilly K.A."/>
            <person name="Detter C."/>
            <person name="Han C."/>
            <person name="Sozhamannan S."/>
            <person name="Rosenzweig C.N."/>
            <person name="Skowronski E.W."/>
        </authorList>
    </citation>
    <scope>NUCLEOTIDE SEQUENCE [LARGE SCALE GENOMIC DNA]</scope>
    <source>
        <strain evidence="5 6">1942</strain>
    </source>
</reference>
<accession>A0ABN3ZA57</accession>
<dbReference type="InterPro" id="IPR021860">
    <property type="entry name" value="Peptidase_S12_Pab87-rel_C"/>
</dbReference>
<name>A0ABN3ZA57_BACA1</name>
<keyword evidence="6" id="KW-1185">Reference proteome</keyword>